<dbReference type="Proteomes" id="UP000283713">
    <property type="component" value="Unassembled WGS sequence"/>
</dbReference>
<evidence type="ECO:0000313" key="10">
    <source>
        <dbReference type="Proteomes" id="UP000266497"/>
    </source>
</evidence>
<dbReference type="EMBL" id="QRKA01000003">
    <property type="protein sequence ID" value="RHH82396.1"/>
    <property type="molecule type" value="Genomic_DNA"/>
</dbReference>
<evidence type="ECO:0000313" key="4">
    <source>
        <dbReference type="EMBL" id="MDU0248257.1"/>
    </source>
</evidence>
<dbReference type="RefSeq" id="WP_057099149.1">
    <property type="nucleotide sequence ID" value="NZ_BAABZK010000001.1"/>
</dbReference>
<dbReference type="Proteomes" id="UP000266497">
    <property type="component" value="Unassembled WGS sequence"/>
</dbReference>
<evidence type="ECO:0000313" key="3">
    <source>
        <dbReference type="EMBL" id="MBU9138964.1"/>
    </source>
</evidence>
<evidence type="ECO:0008006" key="14">
    <source>
        <dbReference type="Google" id="ProtNLM"/>
    </source>
</evidence>
<dbReference type="Proteomes" id="UP000285469">
    <property type="component" value="Unassembled WGS sequence"/>
</dbReference>
<name>A0A0N7J7I6_PHOVU</name>
<keyword evidence="1" id="KW-0472">Membrane</keyword>
<protein>
    <recommendedName>
        <fullName evidence="14">Phage holin family protein</fullName>
    </recommendedName>
</protein>
<evidence type="ECO:0000313" key="8">
    <source>
        <dbReference type="EMBL" id="RHK89362.1"/>
    </source>
</evidence>
<evidence type="ECO:0000313" key="12">
    <source>
        <dbReference type="Proteomes" id="UP000285469"/>
    </source>
</evidence>
<organism evidence="2 9">
    <name type="scientific">Phocaeicola vulgatus</name>
    <name type="common">Bacteroides vulgatus</name>
    <dbReference type="NCBI Taxonomy" id="821"/>
    <lineage>
        <taxon>Bacteria</taxon>
        <taxon>Pseudomonadati</taxon>
        <taxon>Bacteroidota</taxon>
        <taxon>Bacteroidia</taxon>
        <taxon>Bacteroidales</taxon>
        <taxon>Bacteroidaceae</taxon>
        <taxon>Phocaeicola</taxon>
    </lineage>
</organism>
<accession>A0A0N7J7I6</accession>
<evidence type="ECO:0000313" key="9">
    <source>
        <dbReference type="Proteomes" id="UP000061587"/>
    </source>
</evidence>
<feature type="transmembrane region" description="Helical" evidence="1">
    <location>
        <begin position="13"/>
        <end position="36"/>
    </location>
</feature>
<dbReference type="PATRIC" id="fig|821.40.peg.3228"/>
<keyword evidence="1" id="KW-1133">Transmembrane helix</keyword>
<dbReference type="EMBL" id="QRUD01000037">
    <property type="protein sequence ID" value="RGR37834.1"/>
    <property type="molecule type" value="Genomic_DNA"/>
</dbReference>
<dbReference type="EMBL" id="QROB01000006">
    <property type="protein sequence ID" value="RHK89362.1"/>
    <property type="molecule type" value="Genomic_DNA"/>
</dbReference>
<evidence type="ECO:0000313" key="5">
    <source>
        <dbReference type="EMBL" id="RGR37834.1"/>
    </source>
</evidence>
<sequence>MKDVIYNFINEHMMIHIVLIALCIAATIGAMFVDLVSGIMKAKQRGEARTSTGYKKTAIKAKKYFTPFIELCFIDLLCCVVIPFPVFSMIWTGYCIFCEFKSVREKSWEKAELRKAEKTMSVIIENKDDIARMVAQILFDEGQGAISRNNEKPASPDR</sequence>
<dbReference type="Proteomes" id="UP000061587">
    <property type="component" value="Chromosome"/>
</dbReference>
<reference evidence="10 11" key="3">
    <citation type="submission" date="2018-08" db="EMBL/GenBank/DDBJ databases">
        <title>A genome reference for cultivated species of the human gut microbiota.</title>
        <authorList>
            <person name="Zou Y."/>
            <person name="Xue W."/>
            <person name="Luo G."/>
        </authorList>
    </citation>
    <scope>NUCLEOTIDE SEQUENCE [LARGE SCALE GENOMIC DNA]</scope>
    <source>
        <strain evidence="6 12">AF12-25</strain>
        <strain evidence="5 10">AF25-30LB</strain>
        <strain evidence="8 13">AF39-8AT</strain>
        <strain evidence="7 11">AM16-6</strain>
    </source>
</reference>
<evidence type="ECO:0000313" key="11">
    <source>
        <dbReference type="Proteomes" id="UP000283713"/>
    </source>
</evidence>
<reference evidence="9" key="1">
    <citation type="submission" date="2015-10" db="EMBL/GenBank/DDBJ databases">
        <title>Extensive mobilome-driven genome diversification in gut-associated Bacteroides vulgatus mpk.</title>
        <authorList>
            <person name="Beier S."/>
            <person name="Lange A."/>
            <person name="Huson D.H."/>
            <person name="Frick J.-S."/>
            <person name="Autenrieth I.B."/>
        </authorList>
    </citation>
    <scope>NUCLEOTIDE SEQUENCE [LARGE SCALE GENOMIC DNA]</scope>
    <source>
        <strain evidence="9">mpk</strain>
    </source>
</reference>
<reference evidence="2 9" key="2">
    <citation type="journal article" date="2016" name="Genome Biol. Evol.">
        <title>Extensive mobilome-driven genome diversification in mouse gut-associated Bacteroides vulgatus mpk.</title>
        <authorList>
            <person name="Lange A."/>
            <person name="Beier S."/>
            <person name="Steimle A."/>
            <person name="Autenrieth I.B."/>
            <person name="Huson D.H."/>
            <person name="Frick J.S."/>
        </authorList>
    </citation>
    <scope>NUCLEOTIDE SEQUENCE [LARGE SCALE GENOMIC DNA]</scope>
    <source>
        <strain evidence="2">Mpk</strain>
        <strain evidence="9">mpk</strain>
    </source>
</reference>
<evidence type="ECO:0000313" key="2">
    <source>
        <dbReference type="EMBL" id="ALK85274.1"/>
    </source>
</evidence>
<evidence type="ECO:0000256" key="1">
    <source>
        <dbReference type="SAM" id="Phobius"/>
    </source>
</evidence>
<dbReference type="Proteomes" id="UP000736888">
    <property type="component" value="Unassembled WGS sequence"/>
</dbReference>
<reference evidence="3" key="4">
    <citation type="submission" date="2021-06" db="EMBL/GenBank/DDBJ databases">
        <title>Collection of gut derived symbiotic bacterial strains cultured from healthy donors.</title>
        <authorList>
            <person name="Lin H."/>
            <person name="Littmann E."/>
            <person name="Pamer E.G."/>
        </authorList>
    </citation>
    <scope>NUCLEOTIDE SEQUENCE</scope>
    <source>
        <strain evidence="3">MSK.6.33</strain>
    </source>
</reference>
<feature type="transmembrane region" description="Helical" evidence="1">
    <location>
        <begin position="64"/>
        <end position="91"/>
    </location>
</feature>
<dbReference type="AlphaFoldDB" id="A0A0N7J7I6"/>
<dbReference type="Proteomes" id="UP001181258">
    <property type="component" value="Unassembled WGS sequence"/>
</dbReference>
<dbReference type="EMBL" id="JAWDHD010000008">
    <property type="protein sequence ID" value="MDU0248257.1"/>
    <property type="molecule type" value="Genomic_DNA"/>
</dbReference>
<keyword evidence="1" id="KW-0812">Transmembrane</keyword>
<dbReference type="Proteomes" id="UP000286392">
    <property type="component" value="Unassembled WGS sequence"/>
</dbReference>
<evidence type="ECO:0000313" key="6">
    <source>
        <dbReference type="EMBL" id="RGW46511.1"/>
    </source>
</evidence>
<evidence type="ECO:0000313" key="13">
    <source>
        <dbReference type="Proteomes" id="UP000286392"/>
    </source>
</evidence>
<evidence type="ECO:0000313" key="7">
    <source>
        <dbReference type="EMBL" id="RHH82396.1"/>
    </source>
</evidence>
<dbReference type="EMBL" id="QSAI01000027">
    <property type="protein sequence ID" value="RGW46511.1"/>
    <property type="molecule type" value="Genomic_DNA"/>
</dbReference>
<gene>
    <name evidence="2" type="ORF">BvMPK_2684</name>
    <name evidence="8" type="ORF">DW043_05625</name>
    <name evidence="7" type="ORF">DW193_02795</name>
    <name evidence="6" type="ORF">DWV70_14570</name>
    <name evidence="5" type="ORF">DWY53_13275</name>
    <name evidence="3" type="ORF">KTG10_09425</name>
    <name evidence="4" type="ORF">RVY68_06035</name>
</gene>
<dbReference type="EMBL" id="CP013020">
    <property type="protein sequence ID" value="ALK85274.1"/>
    <property type="molecule type" value="Genomic_DNA"/>
</dbReference>
<reference evidence="4" key="5">
    <citation type="submission" date="2023-10" db="EMBL/GenBank/DDBJ databases">
        <title>Genome of potential pathogenic bacteria in Crohn's disease.</title>
        <authorList>
            <person name="Rodriguez-Palacios A."/>
        </authorList>
    </citation>
    <scope>NUCLEOTIDE SEQUENCE</scope>
    <source>
        <strain evidence="4">CavFT-hAR107</strain>
    </source>
</reference>
<proteinExistence type="predicted"/>
<dbReference type="EMBL" id="JAHPYS010000017">
    <property type="protein sequence ID" value="MBU9138964.1"/>
    <property type="molecule type" value="Genomic_DNA"/>
</dbReference>